<evidence type="ECO:0000313" key="3">
    <source>
        <dbReference type="Proteomes" id="UP001158045"/>
    </source>
</evidence>
<dbReference type="Pfam" id="PF26226">
    <property type="entry name" value="DUF8052"/>
    <property type="match status" value="1"/>
</dbReference>
<comment type="caution">
    <text evidence="2">The sequence shown here is derived from an EMBL/GenBank/DDBJ whole genome shotgun (WGS) entry which is preliminary data.</text>
</comment>
<name>A0ABT6NG22_9FIRM</name>
<keyword evidence="3" id="KW-1185">Reference proteome</keyword>
<gene>
    <name evidence="2" type="ORF">QE109_14575</name>
</gene>
<dbReference type="RefSeq" id="WP_281095276.1">
    <property type="nucleotide sequence ID" value="NZ_JARYZI010000011.1"/>
</dbReference>
<accession>A0ABT6NG22</accession>
<sequence length="162" mass="19438">MFKEQLMKGYDRYYDTYESYQCLGFDFDFMAKYYQRNSKYMAVKKMEYYAFSNYEEVYYKHYETFNDQIFSEINIFINNYLNQFTPSDENHMETLLTVIVSTGDQLSSDYKKMVGRFNPSKSILWGLKGWIKVKLILIDSQNNIITNKFGQNDQKKLAKLLA</sequence>
<dbReference type="EMBL" id="JARYZI010000011">
    <property type="protein sequence ID" value="MDH8679380.1"/>
    <property type="molecule type" value="Genomic_DNA"/>
</dbReference>
<protein>
    <recommendedName>
        <fullName evidence="1">DUF8052 domain-containing protein</fullName>
    </recommendedName>
</protein>
<evidence type="ECO:0000313" key="2">
    <source>
        <dbReference type="EMBL" id="MDH8679380.1"/>
    </source>
</evidence>
<feature type="domain" description="DUF8052" evidence="1">
    <location>
        <begin position="3"/>
        <end position="155"/>
    </location>
</feature>
<evidence type="ECO:0000259" key="1">
    <source>
        <dbReference type="Pfam" id="PF26226"/>
    </source>
</evidence>
<dbReference type="InterPro" id="IPR058365">
    <property type="entry name" value="DUF8052"/>
</dbReference>
<dbReference type="Proteomes" id="UP001158045">
    <property type="component" value="Unassembled WGS sequence"/>
</dbReference>
<proteinExistence type="predicted"/>
<organism evidence="2 3">
    <name type="scientific">Fusibacter bizertensis</name>
    <dbReference type="NCBI Taxonomy" id="1488331"/>
    <lineage>
        <taxon>Bacteria</taxon>
        <taxon>Bacillati</taxon>
        <taxon>Bacillota</taxon>
        <taxon>Clostridia</taxon>
        <taxon>Eubacteriales</taxon>
        <taxon>Eubacteriales Family XII. Incertae Sedis</taxon>
        <taxon>Fusibacter</taxon>
    </lineage>
</organism>
<reference evidence="2 3" key="1">
    <citation type="submission" date="2023-04" db="EMBL/GenBank/DDBJ databases">
        <title>Fusibacter bizertensis strain WBS, isolated from littoral bottom sediments of the Arctic seas - biochemical and genomic analysis.</title>
        <authorList>
            <person name="Brioukhanov A.L."/>
        </authorList>
    </citation>
    <scope>NUCLEOTIDE SEQUENCE [LARGE SCALE GENOMIC DNA]</scope>
    <source>
        <strain evidence="2 3">WBS</strain>
    </source>
</reference>